<evidence type="ECO:0000313" key="6">
    <source>
        <dbReference type="Proteomes" id="UP001567571"/>
    </source>
</evidence>
<evidence type="ECO:0000313" key="4">
    <source>
        <dbReference type="EMBL" id="MEZ3166433.1"/>
    </source>
</evidence>
<dbReference type="InterPro" id="IPR036390">
    <property type="entry name" value="WH_DNA-bd_sf"/>
</dbReference>
<dbReference type="Pfam" id="PF08350">
    <property type="entry name" value="FilR1_middle"/>
    <property type="match status" value="1"/>
</dbReference>
<dbReference type="Proteomes" id="UP001501425">
    <property type="component" value="Unassembled WGS sequence"/>
</dbReference>
<reference evidence="3" key="2">
    <citation type="submission" date="2023-12" db="EMBL/GenBank/DDBJ databases">
        <authorList>
            <person name="Sun Q."/>
            <person name="Inoue M."/>
        </authorList>
    </citation>
    <scope>NUCLEOTIDE SEQUENCE</scope>
    <source>
        <strain evidence="3">JCM 14265</strain>
    </source>
</reference>
<dbReference type="EMBL" id="JBEDNW010000002">
    <property type="protein sequence ID" value="MEZ3166433.1"/>
    <property type="molecule type" value="Genomic_DNA"/>
</dbReference>
<feature type="domain" description="Methanogenesis regulatory protein FilR1 middle" evidence="1">
    <location>
        <begin position="112"/>
        <end position="244"/>
    </location>
</feature>
<gene>
    <name evidence="4" type="ORF">ABNG02_03715</name>
    <name evidence="3" type="ORF">GCM10008994_29110</name>
</gene>
<name>A0AAV3SVS6_9EURY</name>
<evidence type="ECO:0000313" key="5">
    <source>
        <dbReference type="Proteomes" id="UP001501425"/>
    </source>
</evidence>
<dbReference type="AlphaFoldDB" id="A0AAV3SVS6"/>
<dbReference type="EMBL" id="BAAADQ010000015">
    <property type="protein sequence ID" value="GAA0552313.1"/>
    <property type="molecule type" value="Genomic_DNA"/>
</dbReference>
<dbReference type="InterPro" id="IPR057527">
    <property type="entry name" value="HVO_A0261-like_N"/>
</dbReference>
<sequence length="262" mass="28907">MLDLAFARRQYLVRLSDGPAQLRDLVDEFEHSRSTVNRAIRALEEGGLVERRTDGYETTYAGRVLLDTVDEAFAVAETVEASDGVLNELPSSPRNHRFFADAEVVTIAETSPAAVLSRLRRVAEAADRFRGASIAANDEQFVSTLYHRTVVEESLELSFVLTEPVADYLAVESPERARSVVEAGVDVRIVPDLPFAWYLSTVDGRTTAYLAIHGDRGNFLGYAANDDPDAVEWLADLFEAQRDRGTSLAAYYRSNDGDALGL</sequence>
<reference evidence="4 6" key="3">
    <citation type="submission" date="2024-06" db="EMBL/GenBank/DDBJ databases">
        <title>Halorubrum miltondacostae sp. nov., a potential PHA producer isolated from an inland solar saltern in Rio Maior, Portugal.</title>
        <authorList>
            <person name="Albuquerque L."/>
            <person name="Viver T."/>
            <person name="Barroso C."/>
            <person name="Claudino R."/>
            <person name="Galvan M."/>
            <person name="Simoes G."/>
            <person name="Lobo Da Cunha A."/>
            <person name="Egas C."/>
        </authorList>
    </citation>
    <scope>NUCLEOTIDE SEQUENCE [LARGE SCALE GENOMIC DNA]</scope>
    <source>
        <strain evidence="4 6">DSM 18646</strain>
    </source>
</reference>
<protein>
    <submittedName>
        <fullName evidence="4">DUF6879 family protein</fullName>
    </submittedName>
</protein>
<comment type="caution">
    <text evidence="3">The sequence shown here is derived from an EMBL/GenBank/DDBJ whole genome shotgun (WGS) entry which is preliminary data.</text>
</comment>
<dbReference type="InterPro" id="IPR011991">
    <property type="entry name" value="ArsR-like_HTH"/>
</dbReference>
<dbReference type="Pfam" id="PF25213">
    <property type="entry name" value="HVO_A0261_N"/>
    <property type="match status" value="1"/>
</dbReference>
<evidence type="ECO:0000313" key="3">
    <source>
        <dbReference type="EMBL" id="GAA0552313.1"/>
    </source>
</evidence>
<evidence type="ECO:0000259" key="1">
    <source>
        <dbReference type="Pfam" id="PF08350"/>
    </source>
</evidence>
<dbReference type="InterPro" id="IPR013561">
    <property type="entry name" value="FilR1_middle_dom"/>
</dbReference>
<reference evidence="3" key="1">
    <citation type="journal article" date="2014" name="Int. J. Syst. Evol. Microbiol.">
        <title>Complete genome sequence of Corynebacterium casei LMG S-19264T (=DSM 44701T), isolated from a smear-ripened cheese.</title>
        <authorList>
            <consortium name="US DOE Joint Genome Institute (JGI-PGF)"/>
            <person name="Walter F."/>
            <person name="Albersmeier A."/>
            <person name="Kalinowski J."/>
            <person name="Ruckert C."/>
        </authorList>
    </citation>
    <scope>NUCLEOTIDE SEQUENCE</scope>
    <source>
        <strain evidence="3">JCM 14265</strain>
    </source>
</reference>
<accession>A0AAV3SVS6</accession>
<feature type="domain" description="HVO-A0261-like N-terminal" evidence="2">
    <location>
        <begin position="8"/>
        <end position="76"/>
    </location>
</feature>
<dbReference type="Gene3D" id="1.10.10.10">
    <property type="entry name" value="Winged helix-like DNA-binding domain superfamily/Winged helix DNA-binding domain"/>
    <property type="match status" value="1"/>
</dbReference>
<dbReference type="RefSeq" id="WP_343780348.1">
    <property type="nucleotide sequence ID" value="NZ_BAAADQ010000015.1"/>
</dbReference>
<evidence type="ECO:0000259" key="2">
    <source>
        <dbReference type="Pfam" id="PF25213"/>
    </source>
</evidence>
<proteinExistence type="predicted"/>
<organism evidence="3 5">
    <name type="scientific">Halorubrum ejinorense</name>
    <dbReference type="NCBI Taxonomy" id="425309"/>
    <lineage>
        <taxon>Archaea</taxon>
        <taxon>Methanobacteriati</taxon>
        <taxon>Methanobacteriota</taxon>
        <taxon>Stenosarchaea group</taxon>
        <taxon>Halobacteria</taxon>
        <taxon>Halobacteriales</taxon>
        <taxon>Haloferacaceae</taxon>
        <taxon>Halorubrum</taxon>
    </lineage>
</organism>
<dbReference type="SUPFAM" id="SSF46785">
    <property type="entry name" value="Winged helix' DNA-binding domain"/>
    <property type="match status" value="1"/>
</dbReference>
<keyword evidence="6" id="KW-1185">Reference proteome</keyword>
<dbReference type="InterPro" id="IPR036388">
    <property type="entry name" value="WH-like_DNA-bd_sf"/>
</dbReference>
<dbReference type="Proteomes" id="UP001567571">
    <property type="component" value="Unassembled WGS sequence"/>
</dbReference>
<dbReference type="CDD" id="cd00090">
    <property type="entry name" value="HTH_ARSR"/>
    <property type="match status" value="1"/>
</dbReference>